<name>A0AAV1WDA4_LUPLU</name>
<protein>
    <submittedName>
        <fullName evidence="2">Uncharacterized protein</fullName>
    </submittedName>
</protein>
<dbReference type="AlphaFoldDB" id="A0AAV1WDA4"/>
<organism evidence="2 3">
    <name type="scientific">Lupinus luteus</name>
    <name type="common">European yellow lupine</name>
    <dbReference type="NCBI Taxonomy" id="3873"/>
    <lineage>
        <taxon>Eukaryota</taxon>
        <taxon>Viridiplantae</taxon>
        <taxon>Streptophyta</taxon>
        <taxon>Embryophyta</taxon>
        <taxon>Tracheophyta</taxon>
        <taxon>Spermatophyta</taxon>
        <taxon>Magnoliopsida</taxon>
        <taxon>eudicotyledons</taxon>
        <taxon>Gunneridae</taxon>
        <taxon>Pentapetalae</taxon>
        <taxon>rosids</taxon>
        <taxon>fabids</taxon>
        <taxon>Fabales</taxon>
        <taxon>Fabaceae</taxon>
        <taxon>Papilionoideae</taxon>
        <taxon>50 kb inversion clade</taxon>
        <taxon>genistoids sensu lato</taxon>
        <taxon>core genistoids</taxon>
        <taxon>Genisteae</taxon>
        <taxon>Lupinus</taxon>
    </lineage>
</organism>
<evidence type="ECO:0000313" key="3">
    <source>
        <dbReference type="Proteomes" id="UP001497480"/>
    </source>
</evidence>
<keyword evidence="3" id="KW-1185">Reference proteome</keyword>
<accession>A0AAV1WDA4</accession>
<proteinExistence type="predicted"/>
<evidence type="ECO:0000256" key="1">
    <source>
        <dbReference type="SAM" id="MobiDB-lite"/>
    </source>
</evidence>
<evidence type="ECO:0000313" key="2">
    <source>
        <dbReference type="EMBL" id="CAL0306867.1"/>
    </source>
</evidence>
<gene>
    <name evidence="2" type="ORF">LLUT_LOCUS7927</name>
</gene>
<feature type="region of interest" description="Disordered" evidence="1">
    <location>
        <begin position="27"/>
        <end position="54"/>
    </location>
</feature>
<comment type="caution">
    <text evidence="2">The sequence shown here is derived from an EMBL/GenBank/DDBJ whole genome shotgun (WGS) entry which is preliminary data.</text>
</comment>
<dbReference type="EMBL" id="CAXHTB010000005">
    <property type="protein sequence ID" value="CAL0306867.1"/>
    <property type="molecule type" value="Genomic_DNA"/>
</dbReference>
<feature type="compositionally biased region" description="Polar residues" evidence="1">
    <location>
        <begin position="36"/>
        <end position="49"/>
    </location>
</feature>
<reference evidence="2 3" key="1">
    <citation type="submission" date="2024-03" db="EMBL/GenBank/DDBJ databases">
        <authorList>
            <person name="Martinez-Hernandez J."/>
        </authorList>
    </citation>
    <scope>NUCLEOTIDE SEQUENCE [LARGE SCALE GENOMIC DNA]</scope>
</reference>
<sequence length="73" mass="8063">MAVAYNVGTKIDSSSQNLDNNVVSSETIEVEKKSKPVNSSLNGDQNLNDMFNHHDGCFESEEEWLQSGEAKSQ</sequence>
<dbReference type="Proteomes" id="UP001497480">
    <property type="component" value="Unassembled WGS sequence"/>
</dbReference>